<dbReference type="EMBL" id="JARAKH010000033">
    <property type="protein sequence ID" value="KAK8385377.1"/>
    <property type="molecule type" value="Genomic_DNA"/>
</dbReference>
<keyword evidence="14 19" id="KW-0233">DNA recombination</keyword>
<dbReference type="PROSITE" id="PS00697">
    <property type="entry name" value="DNA_LIGASE_A1"/>
    <property type="match status" value="1"/>
</dbReference>
<evidence type="ECO:0000256" key="9">
    <source>
        <dbReference type="ARBA" id="ARBA00022763"/>
    </source>
</evidence>
<gene>
    <name evidence="25" type="ORF">O3P69_012305</name>
</gene>
<keyword evidence="7" id="KW-0479">Metal-binding</keyword>
<comment type="catalytic activity">
    <reaction evidence="18 19">
        <text>ATP + (deoxyribonucleotide)n-3'-hydroxyl + 5'-phospho-(deoxyribonucleotide)m = (deoxyribonucleotide)n+m + AMP + diphosphate.</text>
        <dbReference type="EC" id="6.5.1.1"/>
    </reaction>
</comment>
<evidence type="ECO:0000256" key="8">
    <source>
        <dbReference type="ARBA" id="ARBA00022741"/>
    </source>
</evidence>
<dbReference type="SUPFAM" id="SSF117018">
    <property type="entry name" value="ATP-dependent DNA ligase DNA-binding domain"/>
    <property type="match status" value="1"/>
</dbReference>
<dbReference type="GO" id="GO:0070421">
    <property type="term" value="C:DNA ligase III-XRCC1 complex"/>
    <property type="evidence" value="ECO:0007669"/>
    <property type="project" value="TreeGrafter"/>
</dbReference>
<dbReference type="InterPro" id="IPR031916">
    <property type="entry name" value="LIG3_BRCT"/>
</dbReference>
<feature type="compositionally biased region" description="Basic and acidic residues" evidence="21">
    <location>
        <begin position="760"/>
        <end position="782"/>
    </location>
</feature>
<keyword evidence="13" id="KW-0460">Magnesium</keyword>
<keyword evidence="6" id="KW-0235">DNA replication</keyword>
<dbReference type="Gene3D" id="3.30.470.30">
    <property type="entry name" value="DNA ligase/mRNA capping enzyme"/>
    <property type="match status" value="1"/>
</dbReference>
<dbReference type="Pfam" id="PF04675">
    <property type="entry name" value="DNA_ligase_A_N"/>
    <property type="match status" value="1"/>
</dbReference>
<dbReference type="GO" id="GO:0003677">
    <property type="term" value="F:DNA binding"/>
    <property type="evidence" value="ECO:0007669"/>
    <property type="project" value="InterPro"/>
</dbReference>
<dbReference type="Pfam" id="PF01068">
    <property type="entry name" value="DNA_ligase_A_M"/>
    <property type="match status" value="1"/>
</dbReference>
<organism evidence="25 26">
    <name type="scientific">Scylla paramamosain</name>
    <name type="common">Mud crab</name>
    <dbReference type="NCBI Taxonomy" id="85552"/>
    <lineage>
        <taxon>Eukaryota</taxon>
        <taxon>Metazoa</taxon>
        <taxon>Ecdysozoa</taxon>
        <taxon>Arthropoda</taxon>
        <taxon>Crustacea</taxon>
        <taxon>Multicrustacea</taxon>
        <taxon>Malacostraca</taxon>
        <taxon>Eumalacostraca</taxon>
        <taxon>Eucarida</taxon>
        <taxon>Decapoda</taxon>
        <taxon>Pleocyemata</taxon>
        <taxon>Brachyura</taxon>
        <taxon>Eubrachyura</taxon>
        <taxon>Portunoidea</taxon>
        <taxon>Portunidae</taxon>
        <taxon>Portuninae</taxon>
        <taxon>Scylla</taxon>
    </lineage>
</organism>
<feature type="compositionally biased region" description="Basic and acidic residues" evidence="21">
    <location>
        <begin position="130"/>
        <end position="145"/>
    </location>
</feature>
<evidence type="ECO:0000256" key="3">
    <source>
        <dbReference type="ARBA" id="ARBA00007572"/>
    </source>
</evidence>
<evidence type="ECO:0000259" key="24">
    <source>
        <dbReference type="PROSITE" id="PS50172"/>
    </source>
</evidence>
<dbReference type="PROSITE" id="PS50064">
    <property type="entry name" value="ZF_PARP_2"/>
    <property type="match status" value="1"/>
</dbReference>
<evidence type="ECO:0000313" key="26">
    <source>
        <dbReference type="Proteomes" id="UP001487740"/>
    </source>
</evidence>
<dbReference type="AlphaFoldDB" id="A0AAW0TDA6"/>
<keyword evidence="4 19" id="KW-0436">Ligase</keyword>
<dbReference type="FunFam" id="3.30.470.30:FF:000003">
    <property type="entry name" value="DNA ligase"/>
    <property type="match status" value="1"/>
</dbReference>
<feature type="compositionally biased region" description="Low complexity" evidence="21">
    <location>
        <begin position="727"/>
        <end position="745"/>
    </location>
</feature>
<name>A0AAW0TDA6_SCYPA</name>
<keyword evidence="26" id="KW-1185">Reference proteome</keyword>
<evidence type="ECO:0000256" key="2">
    <source>
        <dbReference type="ARBA" id="ARBA00004123"/>
    </source>
</evidence>
<dbReference type="PANTHER" id="PTHR45674:SF9">
    <property type="entry name" value="DNA LIGASE 3"/>
    <property type="match status" value="1"/>
</dbReference>
<evidence type="ECO:0000256" key="20">
    <source>
        <dbReference type="RuleBase" id="RU004196"/>
    </source>
</evidence>
<evidence type="ECO:0000256" key="21">
    <source>
        <dbReference type="SAM" id="MobiDB-lite"/>
    </source>
</evidence>
<dbReference type="SUPFAM" id="SSF52113">
    <property type="entry name" value="BRCT domain"/>
    <property type="match status" value="1"/>
</dbReference>
<dbReference type="GO" id="GO:0071897">
    <property type="term" value="P:DNA biosynthetic process"/>
    <property type="evidence" value="ECO:0007669"/>
    <property type="project" value="InterPro"/>
</dbReference>
<protein>
    <recommendedName>
        <fullName evidence="19">DNA ligase</fullName>
        <ecNumber evidence="19">6.5.1.1</ecNumber>
    </recommendedName>
</protein>
<evidence type="ECO:0000256" key="17">
    <source>
        <dbReference type="ARBA" id="ARBA00023306"/>
    </source>
</evidence>
<dbReference type="InterPro" id="IPR016059">
    <property type="entry name" value="DNA_ligase_ATP-dep_CS"/>
</dbReference>
<dbReference type="GO" id="GO:0006273">
    <property type="term" value="P:lagging strand elongation"/>
    <property type="evidence" value="ECO:0007669"/>
    <property type="project" value="TreeGrafter"/>
</dbReference>
<dbReference type="Gene3D" id="3.30.1490.70">
    <property type="match status" value="1"/>
</dbReference>
<dbReference type="InterPro" id="IPR001357">
    <property type="entry name" value="BRCT_dom"/>
</dbReference>
<dbReference type="CDD" id="cd07967">
    <property type="entry name" value="OBF_DNA_ligase_III"/>
    <property type="match status" value="1"/>
</dbReference>
<dbReference type="GO" id="GO:0005524">
    <property type="term" value="F:ATP binding"/>
    <property type="evidence" value="ECO:0007669"/>
    <property type="project" value="UniProtKB-KW"/>
</dbReference>
<dbReference type="InterPro" id="IPR036420">
    <property type="entry name" value="BRCT_dom_sf"/>
</dbReference>
<dbReference type="InterPro" id="IPR012310">
    <property type="entry name" value="DNA_ligase_ATP-dep_cent"/>
</dbReference>
<evidence type="ECO:0000259" key="22">
    <source>
        <dbReference type="PROSITE" id="PS50064"/>
    </source>
</evidence>
<feature type="domain" description="ATP-dependent DNA ligase family profile" evidence="23">
    <location>
        <begin position="459"/>
        <end position="593"/>
    </location>
</feature>
<dbReference type="Gene3D" id="3.30.1740.10">
    <property type="entry name" value="Zinc finger, PARP-type"/>
    <property type="match status" value="1"/>
</dbReference>
<keyword evidence="11" id="KW-0862">Zinc</keyword>
<evidence type="ECO:0000313" key="25">
    <source>
        <dbReference type="EMBL" id="KAK8385377.1"/>
    </source>
</evidence>
<keyword evidence="5" id="KW-0132">Cell division</keyword>
<dbReference type="CDD" id="cd07902">
    <property type="entry name" value="Adenylation_DNA_ligase_III"/>
    <property type="match status" value="1"/>
</dbReference>
<dbReference type="SUPFAM" id="SSF56091">
    <property type="entry name" value="DNA ligase/mRNA capping enzyme, catalytic domain"/>
    <property type="match status" value="1"/>
</dbReference>
<dbReference type="InterPro" id="IPR001510">
    <property type="entry name" value="Znf_PARP"/>
</dbReference>
<dbReference type="GO" id="GO:0003910">
    <property type="term" value="F:DNA ligase (ATP) activity"/>
    <property type="evidence" value="ECO:0007669"/>
    <property type="project" value="UniProtKB-EC"/>
</dbReference>
<dbReference type="Pfam" id="PF04679">
    <property type="entry name" value="DNA_ligase_A_C"/>
    <property type="match status" value="1"/>
</dbReference>
<evidence type="ECO:0000256" key="5">
    <source>
        <dbReference type="ARBA" id="ARBA00022618"/>
    </source>
</evidence>
<dbReference type="EC" id="6.5.1.1" evidence="19"/>
<dbReference type="NCBIfam" id="TIGR00574">
    <property type="entry name" value="dnl1"/>
    <property type="match status" value="1"/>
</dbReference>
<proteinExistence type="inferred from homology"/>
<keyword evidence="9 19" id="KW-0227">DNA damage</keyword>
<dbReference type="GO" id="GO:0051301">
    <property type="term" value="P:cell division"/>
    <property type="evidence" value="ECO:0007669"/>
    <property type="project" value="UniProtKB-KW"/>
</dbReference>
<dbReference type="InterPro" id="IPR012340">
    <property type="entry name" value="NA-bd_OB-fold"/>
</dbReference>
<dbReference type="SUPFAM" id="SSF57716">
    <property type="entry name" value="Glucocorticoid receptor-like (DNA-binding domain)"/>
    <property type="match status" value="1"/>
</dbReference>
<feature type="region of interest" description="Disordered" evidence="21">
    <location>
        <begin position="104"/>
        <end position="145"/>
    </location>
</feature>
<dbReference type="Gene3D" id="1.10.3260.10">
    <property type="entry name" value="DNA ligase, ATP-dependent, N-terminal domain"/>
    <property type="match status" value="1"/>
</dbReference>
<comment type="similarity">
    <text evidence="3 20">Belongs to the ATP-dependent DNA ligase family.</text>
</comment>
<dbReference type="PROSITE" id="PS00333">
    <property type="entry name" value="DNA_LIGASE_A2"/>
    <property type="match status" value="1"/>
</dbReference>
<dbReference type="InterPro" id="IPR036599">
    <property type="entry name" value="DNA_ligase_N_sf"/>
</dbReference>
<comment type="cofactor">
    <cofactor evidence="1">
        <name>Mg(2+)</name>
        <dbReference type="ChEBI" id="CHEBI:18420"/>
    </cofactor>
</comment>
<dbReference type="Proteomes" id="UP001487740">
    <property type="component" value="Unassembled WGS sequence"/>
</dbReference>
<dbReference type="GO" id="GO:0006302">
    <property type="term" value="P:double-strand break repair"/>
    <property type="evidence" value="ECO:0007669"/>
    <property type="project" value="TreeGrafter"/>
</dbReference>
<evidence type="ECO:0000256" key="10">
    <source>
        <dbReference type="ARBA" id="ARBA00022771"/>
    </source>
</evidence>
<dbReference type="InterPro" id="IPR050191">
    <property type="entry name" value="ATP-dep_DNA_ligase"/>
</dbReference>
<sequence>MATYPFCADYDKRGMAKCKLCKEKCEKGTLRLGKVAANPFSSGDTMKLWYHTDCLFESFKRARATTKKIEDPEEDLENWADVEDEDRKKILGLVEELQDVLDKKAATTPKKQTPKKKADIAPPQPAISAKEVRPDPPTDRNHKDNSFREFRRLCAAIADEPSYLSKTQLVSDFLSRGSGKDGFKGDLRLWVKLLLPGVVKRVYNLQSKQLLKLYSQIFNTNLEEMMEDLEQGDVAETVCKFFEESRQLPPVKKSNLSLQDVDEALQELSGKTREEDQTITLRAIAKKSTANDLKMVVRLIKGDLRINAGAKHILDGVHSDAYEAFQTTRNIDSVLDKIISGNTESLKMSAELLTPVLPMLAEACKSVEYAFKKCPSGVMYAEVKYDGERVQLHKQGTNFKYFSRSLKPVMPHKVDHFKEYIPQAFPGASNLILDAEVLMICTKTGNPLPFGTLGIHKKAAFQDACPCLFVFDCLHYNGEDLMNKPIVERRGVLEKTMKEVENRVMFSEMVKIKRPEDLRDMIARVLKQGLEGLVLKDIQSIYEPGKRHWLKVKKDYLNDGAMADTADLVVLGAWYGTGKKGGMMSVFLMGCYDHRINKWCTVTKGHDDAALERLQKELDMVKISQDLARVPQWLKVNRGLVPDFVAADPKRSPVWEITGAEFTKHQIHTADGISIRFPRVTRERDDKDWESATSLSQLKDLYQASKECLNLDGLTGGDDEDSGVGVGSAVSKTPSPSSSTSPSPAKKNEEDKKVRKNKTERKEDSGKKRKREEGDDRGSTHDNKKKVSQSNAVQRTLFQNPSPSSSTSTKGMNTPLKAPTCNPLPDFLAGVLVVLPDDIKERALLRRYIMAYGGEVLPDYRADQATHVIASKQDSDTHKGAGVRVREAWAWDSVKLQRLMPAQLYQV</sequence>
<feature type="domain" description="BRCT" evidence="24">
    <location>
        <begin position="823"/>
        <end position="907"/>
    </location>
</feature>
<evidence type="ECO:0000256" key="7">
    <source>
        <dbReference type="ARBA" id="ARBA00022723"/>
    </source>
</evidence>
<keyword evidence="15 19" id="KW-0234">DNA repair</keyword>
<comment type="caution">
    <text evidence="25">The sequence shown here is derived from an EMBL/GenBank/DDBJ whole genome shotgun (WGS) entry which is preliminary data.</text>
</comment>
<evidence type="ECO:0000256" key="18">
    <source>
        <dbReference type="ARBA" id="ARBA00034003"/>
    </source>
</evidence>
<evidence type="ECO:0000256" key="12">
    <source>
        <dbReference type="ARBA" id="ARBA00022840"/>
    </source>
</evidence>
<dbReference type="PROSITE" id="PS50160">
    <property type="entry name" value="DNA_LIGASE_A3"/>
    <property type="match status" value="1"/>
</dbReference>
<feature type="domain" description="PARP-type" evidence="22">
    <location>
        <begin position="6"/>
        <end position="98"/>
    </location>
</feature>
<dbReference type="SMART" id="SM01336">
    <property type="entry name" value="zf-PARP"/>
    <property type="match status" value="1"/>
</dbReference>
<evidence type="ECO:0000256" key="6">
    <source>
        <dbReference type="ARBA" id="ARBA00022705"/>
    </source>
</evidence>
<dbReference type="Gene3D" id="3.40.50.10190">
    <property type="entry name" value="BRCT domain"/>
    <property type="match status" value="1"/>
</dbReference>
<dbReference type="SUPFAM" id="SSF50249">
    <property type="entry name" value="Nucleic acid-binding proteins"/>
    <property type="match status" value="1"/>
</dbReference>
<reference evidence="25 26" key="1">
    <citation type="submission" date="2023-03" db="EMBL/GenBank/DDBJ databases">
        <title>High-quality genome of Scylla paramamosain provides insights in environmental adaptation.</title>
        <authorList>
            <person name="Zhang L."/>
        </authorList>
    </citation>
    <scope>NUCLEOTIDE SEQUENCE [LARGE SCALE GENOMIC DNA]</scope>
    <source>
        <strain evidence="25">LZ_2023a</strain>
        <tissue evidence="25">Muscle</tissue>
    </source>
</reference>
<dbReference type="InterPro" id="IPR000977">
    <property type="entry name" value="DNA_ligase_ATP-dep"/>
</dbReference>
<dbReference type="Gene3D" id="2.40.50.140">
    <property type="entry name" value="Nucleic acid-binding proteins"/>
    <property type="match status" value="1"/>
</dbReference>
<evidence type="ECO:0000256" key="19">
    <source>
        <dbReference type="RuleBase" id="RU000617"/>
    </source>
</evidence>
<evidence type="ECO:0000256" key="11">
    <source>
        <dbReference type="ARBA" id="ARBA00022833"/>
    </source>
</evidence>
<keyword evidence="17" id="KW-0131">Cell cycle</keyword>
<evidence type="ECO:0000256" key="13">
    <source>
        <dbReference type="ARBA" id="ARBA00022842"/>
    </source>
</evidence>
<evidence type="ECO:0000256" key="14">
    <source>
        <dbReference type="ARBA" id="ARBA00023172"/>
    </source>
</evidence>
<evidence type="ECO:0000256" key="4">
    <source>
        <dbReference type="ARBA" id="ARBA00022598"/>
    </source>
</evidence>
<dbReference type="PROSITE" id="PS50172">
    <property type="entry name" value="BRCT"/>
    <property type="match status" value="1"/>
</dbReference>
<feature type="region of interest" description="Disordered" evidence="21">
    <location>
        <begin position="712"/>
        <end position="817"/>
    </location>
</feature>
<evidence type="ECO:0000259" key="23">
    <source>
        <dbReference type="PROSITE" id="PS50160"/>
    </source>
</evidence>
<dbReference type="Pfam" id="PF16759">
    <property type="entry name" value="LIG3_BRCT"/>
    <property type="match status" value="1"/>
</dbReference>
<dbReference type="InterPro" id="IPR036957">
    <property type="entry name" value="Znf_PARP_sf"/>
</dbReference>
<feature type="compositionally biased region" description="Polar residues" evidence="21">
    <location>
        <begin position="788"/>
        <end position="812"/>
    </location>
</feature>
<accession>A0AAW0TDA6</accession>
<keyword evidence="16" id="KW-0539">Nucleus</keyword>
<dbReference type="GO" id="GO:0006310">
    <property type="term" value="P:DNA recombination"/>
    <property type="evidence" value="ECO:0007669"/>
    <property type="project" value="UniProtKB-KW"/>
</dbReference>
<dbReference type="FunFam" id="2.40.50.140:FF:000085">
    <property type="entry name" value="DNA ligase"/>
    <property type="match status" value="1"/>
</dbReference>
<dbReference type="PANTHER" id="PTHR45674">
    <property type="entry name" value="DNA LIGASE 1/3 FAMILY MEMBER"/>
    <property type="match status" value="1"/>
</dbReference>
<keyword evidence="8 19" id="KW-0547">Nucleotide-binding</keyword>
<dbReference type="Pfam" id="PF00645">
    <property type="entry name" value="zf-PARP"/>
    <property type="match status" value="1"/>
</dbReference>
<keyword evidence="10" id="KW-0863">Zinc-finger</keyword>
<evidence type="ECO:0000256" key="1">
    <source>
        <dbReference type="ARBA" id="ARBA00001946"/>
    </source>
</evidence>
<dbReference type="FunFam" id="1.10.3260.10:FF:000002">
    <property type="entry name" value="DNA ligase"/>
    <property type="match status" value="1"/>
</dbReference>
<dbReference type="InterPro" id="IPR012308">
    <property type="entry name" value="DNA_ligase_ATP-dep_N"/>
</dbReference>
<evidence type="ECO:0000256" key="15">
    <source>
        <dbReference type="ARBA" id="ARBA00023204"/>
    </source>
</evidence>
<comment type="subcellular location">
    <subcellularLocation>
        <location evidence="2">Nucleus</location>
    </subcellularLocation>
</comment>
<dbReference type="GO" id="GO:0008270">
    <property type="term" value="F:zinc ion binding"/>
    <property type="evidence" value="ECO:0007669"/>
    <property type="project" value="UniProtKB-KW"/>
</dbReference>
<evidence type="ECO:0000256" key="16">
    <source>
        <dbReference type="ARBA" id="ARBA00023242"/>
    </source>
</evidence>
<keyword evidence="12 19" id="KW-0067">ATP-binding</keyword>
<dbReference type="InterPro" id="IPR012309">
    <property type="entry name" value="DNA_ligase_ATP-dep_C"/>
</dbReference>